<dbReference type="AlphaFoldDB" id="A0A1X7S5B1"/>
<evidence type="ECO:0000313" key="5">
    <source>
        <dbReference type="EMBL" id="SMQ54873.1"/>
    </source>
</evidence>
<dbReference type="Pfam" id="PF18313">
    <property type="entry name" value="TLP1_add_C"/>
    <property type="match status" value="1"/>
</dbReference>
<dbReference type="STRING" id="1276538.A0A1X7S5B1"/>
<comment type="similarity">
    <text evidence="1">Belongs to the thiolase-like superfamily. Thiolase family.</text>
</comment>
<sequence>MAPRKTPIIIGVGDFVNRSKKVEDAIEPLRMMILAIQEAIKDSGLDASHMATLQAEIDSVSVTRSWTWPCDYPTLLAERLNFRPLHKQLSETHGGNQPAKLVDEAARRIMTGESKVAVVTGAEALASLTACAAAKKMPPPGWTAPDEDVTGVFSPTTRALQENYGARHSLGNPIQLYPLYENGFRAHRNQSILDNHDESSQLYADFAAVAERNEYAWNYPAKGETKKSIGTVSKRNRMICFPYPLLMNAFNTVNLSAACILTSTEHAAELGVPRSKWIYPLGGAGTEESTDIWLRPTFTWSPAISRSLDAAIEVSSINKEDIDIYDFYSCFPIVPKLACHHLSLPLTGSPKPITLLGGLTSFGGAGNNYSMHAITAMTRRLRSPDDSKTGLVLANGGWVTYQHVLILSRSPRSDGLPYPDANPLPKFVTDVHVPAIIEQAEGECSIETYTVEYSRDNKPTKGFVIGRMGSDGRRFVANSGDAETLERLASWEVEPIGKRGWVRCDGKRNLFTFGKKLGVEEGKEGARL</sequence>
<dbReference type="Gene3D" id="2.40.50.840">
    <property type="match status" value="1"/>
</dbReference>
<dbReference type="PANTHER" id="PTHR18919:SF139">
    <property type="entry name" value="THIOLASE-LIKE PROTEIN TYPE 1 ADDITIONAL C-TERMINAL DOMAIN-CONTAINING PROTEIN"/>
    <property type="match status" value="1"/>
</dbReference>
<keyword evidence="2" id="KW-0808">Transferase</keyword>
<evidence type="ECO:0000256" key="2">
    <source>
        <dbReference type="ARBA" id="ARBA00022679"/>
    </source>
</evidence>
<dbReference type="PANTHER" id="PTHR18919">
    <property type="entry name" value="ACETYL-COA C-ACYLTRANSFERASE"/>
    <property type="match status" value="1"/>
</dbReference>
<accession>A0A1X7S5B1</accession>
<evidence type="ECO:0000256" key="1">
    <source>
        <dbReference type="ARBA" id="ARBA00010982"/>
    </source>
</evidence>
<proteinExistence type="inferred from homology"/>
<gene>
    <name evidence="5" type="ORF">ZT3D7_G10028</name>
</gene>
<evidence type="ECO:0000313" key="6">
    <source>
        <dbReference type="Proteomes" id="UP000215127"/>
    </source>
</evidence>
<keyword evidence="6" id="KW-1185">Reference proteome</keyword>
<dbReference type="Proteomes" id="UP000215127">
    <property type="component" value="Chromosome 10"/>
</dbReference>
<evidence type="ECO:0000256" key="3">
    <source>
        <dbReference type="ARBA" id="ARBA00023315"/>
    </source>
</evidence>
<dbReference type="GO" id="GO:0016746">
    <property type="term" value="F:acyltransferase activity"/>
    <property type="evidence" value="ECO:0007669"/>
    <property type="project" value="UniProtKB-KW"/>
</dbReference>
<name>A0A1X7S5B1_ZYMT9</name>
<dbReference type="EMBL" id="LT853701">
    <property type="protein sequence ID" value="SMQ54873.1"/>
    <property type="molecule type" value="Genomic_DNA"/>
</dbReference>
<dbReference type="SUPFAM" id="SSF53901">
    <property type="entry name" value="Thiolase-like"/>
    <property type="match status" value="1"/>
</dbReference>
<dbReference type="InterPro" id="IPR016039">
    <property type="entry name" value="Thiolase-like"/>
</dbReference>
<feature type="domain" description="Thiolase-like protein type 1 additional C-terminal" evidence="4">
    <location>
        <begin position="423"/>
        <end position="507"/>
    </location>
</feature>
<keyword evidence="3" id="KW-0012">Acyltransferase</keyword>
<reference evidence="5 6" key="1">
    <citation type="submission" date="2016-06" db="EMBL/GenBank/DDBJ databases">
        <authorList>
            <person name="Kjaerup R.B."/>
            <person name="Dalgaard T.S."/>
            <person name="Juul-Madsen H.R."/>
        </authorList>
    </citation>
    <scope>NUCLEOTIDE SEQUENCE [LARGE SCALE GENOMIC DNA]</scope>
</reference>
<dbReference type="Gene3D" id="3.40.47.10">
    <property type="match status" value="1"/>
</dbReference>
<evidence type="ECO:0000259" key="4">
    <source>
        <dbReference type="Pfam" id="PF18313"/>
    </source>
</evidence>
<organism evidence="5 6">
    <name type="scientific">Zymoseptoria tritici (strain ST99CH_3D7)</name>
    <dbReference type="NCBI Taxonomy" id="1276538"/>
    <lineage>
        <taxon>Eukaryota</taxon>
        <taxon>Fungi</taxon>
        <taxon>Dikarya</taxon>
        <taxon>Ascomycota</taxon>
        <taxon>Pezizomycotina</taxon>
        <taxon>Dothideomycetes</taxon>
        <taxon>Dothideomycetidae</taxon>
        <taxon>Mycosphaerellales</taxon>
        <taxon>Mycosphaerellaceae</taxon>
        <taxon>Zymoseptoria</taxon>
    </lineage>
</organism>
<protein>
    <recommendedName>
        <fullName evidence="4">Thiolase-like protein type 1 additional C-terminal domain-containing protein</fullName>
    </recommendedName>
</protein>
<dbReference type="InterPro" id="IPR040771">
    <property type="entry name" value="TLP1_add_C"/>
</dbReference>